<evidence type="ECO:0000259" key="3">
    <source>
        <dbReference type="PROSITE" id="PS50842"/>
    </source>
</evidence>
<keyword evidence="5" id="KW-1185">Reference proteome</keyword>
<keyword evidence="2" id="KW-0732">Signal</keyword>
<feature type="domain" description="Expansin-like EG45" evidence="3">
    <location>
        <begin position="133"/>
        <end position="303"/>
    </location>
</feature>
<organism evidence="4 5">
    <name type="scientific">Chlamydomonas incerta</name>
    <dbReference type="NCBI Taxonomy" id="51695"/>
    <lineage>
        <taxon>Eukaryota</taxon>
        <taxon>Viridiplantae</taxon>
        <taxon>Chlorophyta</taxon>
        <taxon>core chlorophytes</taxon>
        <taxon>Chlorophyceae</taxon>
        <taxon>CS clade</taxon>
        <taxon>Chlamydomonadales</taxon>
        <taxon>Chlamydomonadaceae</taxon>
        <taxon>Chlamydomonas</taxon>
    </lineage>
</organism>
<dbReference type="PROSITE" id="PS50842">
    <property type="entry name" value="EXPANSIN_EG45"/>
    <property type="match status" value="1"/>
</dbReference>
<evidence type="ECO:0000256" key="2">
    <source>
        <dbReference type="SAM" id="SignalP"/>
    </source>
</evidence>
<comment type="caution">
    <text evidence="4">The sequence shown here is derived from an EMBL/GenBank/DDBJ whole genome shotgun (WGS) entry which is preliminary data.</text>
</comment>
<dbReference type="OrthoDB" id="525335at2759"/>
<evidence type="ECO:0000313" key="5">
    <source>
        <dbReference type="Proteomes" id="UP000650467"/>
    </source>
</evidence>
<reference evidence="4" key="1">
    <citation type="journal article" date="2020" name="bioRxiv">
        <title>Comparative genomics of Chlamydomonas.</title>
        <authorList>
            <person name="Craig R.J."/>
            <person name="Hasan A.R."/>
            <person name="Ness R.W."/>
            <person name="Keightley P.D."/>
        </authorList>
    </citation>
    <scope>NUCLEOTIDE SEQUENCE</scope>
    <source>
        <strain evidence="4">SAG 7.73</strain>
    </source>
</reference>
<dbReference type="PANTHER" id="PTHR31867">
    <property type="entry name" value="EXPANSIN-A15"/>
    <property type="match status" value="1"/>
</dbReference>
<evidence type="ECO:0000256" key="1">
    <source>
        <dbReference type="SAM" id="MobiDB-lite"/>
    </source>
</evidence>
<dbReference type="SUPFAM" id="SSF50685">
    <property type="entry name" value="Barwin-like endoglucanases"/>
    <property type="match status" value="1"/>
</dbReference>
<dbReference type="InterPro" id="IPR007112">
    <property type="entry name" value="Expansin/allergen_DPBB_dom"/>
</dbReference>
<feature type="region of interest" description="Disordered" evidence="1">
    <location>
        <begin position="72"/>
        <end position="97"/>
    </location>
</feature>
<dbReference type="AlphaFoldDB" id="A0A835W018"/>
<evidence type="ECO:0000313" key="4">
    <source>
        <dbReference type="EMBL" id="KAG2432193.1"/>
    </source>
</evidence>
<feature type="signal peptide" evidence="2">
    <location>
        <begin position="1"/>
        <end position="34"/>
    </location>
</feature>
<sequence length="493" mass="53000">MSSRHCTGPRQPTAVLAALLLLALLLAPPVRVQGSGSSSGSGSTTTGTDGGSSISNATTGNVDMSAAVKSATAESLASGRPRATANTSFTVPPPPPPGWERARASWYGTPQPFVDTFAPTRGGGESAFGILEWGGCGYTNADGSMPFPRTAVTSYADTNPDFPGSCGRCYEVRCVNGMVLGRNDQAVPAEYWYYFPKYASAPDDMGRQFPGNPAYKDDYVFVTCWDPAKSVRVHVVDICPCWYEPKGEPPRAQPSCCYTNSTNPKSGQREMDLSFWVYEQLAHPMYSEMMLDIRPVDCGTGAALPMDPGYINRDTLYDEMVTTGWSWFPYITPTHNFNVTAPGWGYGGSTAACAEVGPGGGMTWWCRACNRPGYQPFSSASSISFWIRDRYHPGSAPPLKMMIAQQEDDTYCPGEAYLTSLSPSARGADGWLQFTLPFDSTFNCGDKKSTRDKISFQSVGGANTWFCLDELKVAQGGTSSSSSSSSSSATTKK</sequence>
<feature type="chain" id="PRO_5032915975" description="Expansin-like EG45 domain-containing protein" evidence="2">
    <location>
        <begin position="35"/>
        <end position="493"/>
    </location>
</feature>
<dbReference type="Proteomes" id="UP000650467">
    <property type="component" value="Unassembled WGS sequence"/>
</dbReference>
<proteinExistence type="predicted"/>
<dbReference type="EMBL" id="JAEHOC010000022">
    <property type="protein sequence ID" value="KAG2432193.1"/>
    <property type="molecule type" value="Genomic_DNA"/>
</dbReference>
<name>A0A835W018_CHLIN</name>
<accession>A0A835W018</accession>
<protein>
    <recommendedName>
        <fullName evidence="3">Expansin-like EG45 domain-containing protein</fullName>
    </recommendedName>
</protein>
<gene>
    <name evidence="4" type="ORF">HXX76_009113</name>
</gene>
<feature type="compositionally biased region" description="Low complexity" evidence="1">
    <location>
        <begin position="34"/>
        <end position="53"/>
    </location>
</feature>
<dbReference type="GO" id="GO:0009664">
    <property type="term" value="P:plant-type cell wall organization"/>
    <property type="evidence" value="ECO:0007669"/>
    <property type="project" value="InterPro"/>
</dbReference>
<dbReference type="InterPro" id="IPR002963">
    <property type="entry name" value="Expansin"/>
</dbReference>
<dbReference type="InterPro" id="IPR036908">
    <property type="entry name" value="RlpA-like_sf"/>
</dbReference>
<dbReference type="Gene3D" id="2.40.40.10">
    <property type="entry name" value="RlpA-like domain"/>
    <property type="match status" value="1"/>
</dbReference>
<feature type="region of interest" description="Disordered" evidence="1">
    <location>
        <begin position="32"/>
        <end position="59"/>
    </location>
</feature>